<proteinExistence type="predicted"/>
<dbReference type="PROSITE" id="PS00107">
    <property type="entry name" value="PROTEIN_KINASE_ATP"/>
    <property type="match status" value="1"/>
</dbReference>
<feature type="region of interest" description="Disordered" evidence="8">
    <location>
        <begin position="445"/>
        <end position="497"/>
    </location>
</feature>
<dbReference type="AlphaFoldDB" id="A0A2T7NLF0"/>
<dbReference type="EC" id="2.7.11.1" evidence="1"/>
<feature type="compositionally biased region" description="Basic and acidic residues" evidence="8">
    <location>
        <begin position="316"/>
        <end position="330"/>
    </location>
</feature>
<dbReference type="PROSITE" id="PS50011">
    <property type="entry name" value="PROTEIN_KINASE_DOM"/>
    <property type="match status" value="1"/>
</dbReference>
<gene>
    <name evidence="10" type="ORF">C0Q70_17788</name>
</gene>
<dbReference type="OrthoDB" id="10020333at2759"/>
<evidence type="ECO:0000313" key="11">
    <source>
        <dbReference type="Proteomes" id="UP000245119"/>
    </source>
</evidence>
<dbReference type="InterPro" id="IPR011009">
    <property type="entry name" value="Kinase-like_dom_sf"/>
</dbReference>
<dbReference type="InterPro" id="IPR000719">
    <property type="entry name" value="Prot_kinase_dom"/>
</dbReference>
<evidence type="ECO:0000256" key="6">
    <source>
        <dbReference type="ARBA" id="ARBA00022840"/>
    </source>
</evidence>
<accession>A0A2T7NLF0</accession>
<evidence type="ECO:0000313" key="10">
    <source>
        <dbReference type="EMBL" id="PVD21985.1"/>
    </source>
</evidence>
<dbReference type="Gene3D" id="1.10.510.10">
    <property type="entry name" value="Transferase(Phosphotransferase) domain 1"/>
    <property type="match status" value="2"/>
</dbReference>
<keyword evidence="2" id="KW-0723">Serine/threonine-protein kinase</keyword>
<dbReference type="PANTHER" id="PTHR44167:SF23">
    <property type="entry name" value="CDC7 KINASE, ISOFORM A-RELATED"/>
    <property type="match status" value="1"/>
</dbReference>
<dbReference type="Proteomes" id="UP000245119">
    <property type="component" value="Linkage Group LG11"/>
</dbReference>
<keyword evidence="5" id="KW-0418">Kinase</keyword>
<evidence type="ECO:0000256" key="2">
    <source>
        <dbReference type="ARBA" id="ARBA00022527"/>
    </source>
</evidence>
<keyword evidence="3" id="KW-0808">Transferase</keyword>
<evidence type="ECO:0000256" key="8">
    <source>
        <dbReference type="SAM" id="MobiDB-lite"/>
    </source>
</evidence>
<dbReference type="GO" id="GO:0005524">
    <property type="term" value="F:ATP binding"/>
    <property type="evidence" value="ECO:0007669"/>
    <property type="project" value="UniProtKB-UniRule"/>
</dbReference>
<protein>
    <recommendedName>
        <fullName evidence="1">non-specific serine/threonine protein kinase</fullName>
        <ecNumber evidence="1">2.7.11.1</ecNumber>
    </recommendedName>
</protein>
<dbReference type="GO" id="GO:0004674">
    <property type="term" value="F:protein serine/threonine kinase activity"/>
    <property type="evidence" value="ECO:0007669"/>
    <property type="project" value="UniProtKB-KW"/>
</dbReference>
<name>A0A2T7NLF0_POMCA</name>
<dbReference type="SUPFAM" id="SSF56112">
    <property type="entry name" value="Protein kinase-like (PK-like)"/>
    <property type="match status" value="1"/>
</dbReference>
<evidence type="ECO:0000256" key="5">
    <source>
        <dbReference type="ARBA" id="ARBA00022777"/>
    </source>
</evidence>
<keyword evidence="4 7" id="KW-0547">Nucleotide-binding</keyword>
<dbReference type="EMBL" id="PZQS01000011">
    <property type="protein sequence ID" value="PVD21985.1"/>
    <property type="molecule type" value="Genomic_DNA"/>
</dbReference>
<feature type="region of interest" description="Disordered" evidence="8">
    <location>
        <begin position="309"/>
        <end position="336"/>
    </location>
</feature>
<dbReference type="PANTHER" id="PTHR44167">
    <property type="entry name" value="OVARIAN-SPECIFIC SERINE/THREONINE-PROTEIN KINASE LOK-RELATED"/>
    <property type="match status" value="1"/>
</dbReference>
<dbReference type="InterPro" id="IPR008271">
    <property type="entry name" value="Ser/Thr_kinase_AS"/>
</dbReference>
<dbReference type="SMART" id="SM00220">
    <property type="entry name" value="S_TKc"/>
    <property type="match status" value="1"/>
</dbReference>
<comment type="caution">
    <text evidence="10">The sequence shown here is derived from an EMBL/GenBank/DDBJ whole genome shotgun (WGS) entry which is preliminary data.</text>
</comment>
<evidence type="ECO:0000256" key="4">
    <source>
        <dbReference type="ARBA" id="ARBA00022741"/>
    </source>
</evidence>
<keyword evidence="11" id="KW-1185">Reference proteome</keyword>
<evidence type="ECO:0000256" key="7">
    <source>
        <dbReference type="PROSITE-ProRule" id="PRU10141"/>
    </source>
</evidence>
<keyword evidence="6 7" id="KW-0067">ATP-binding</keyword>
<dbReference type="STRING" id="400727.A0A2T7NLF0"/>
<evidence type="ECO:0000259" key="9">
    <source>
        <dbReference type="PROSITE" id="PS50011"/>
    </source>
</evidence>
<feature type="binding site" evidence="7">
    <location>
        <position position="151"/>
    </location>
    <ligand>
        <name>ATP</name>
        <dbReference type="ChEBI" id="CHEBI:30616"/>
    </ligand>
</feature>
<sequence>MRRTTSNSNTGVQWTFARQLEDLDFADDISLVSHKQQHEQVKLSWLAEEAVMTGLIINIKKTERTLQSSHFLDMDTDTEQISSTMEMERHNEQESLLPLDVQEEIDGLYHHVPEVHQHFKILNKIGEGTFSSVFLARLRHHPEVQDLFALKHIIPTSHPYRILGELKCLQVIGGTENVMGMELCLRHKDHIVIIMKYFPHHRFQDYIVNFEVGDVQDYMRNLLVALCRVHQFDIIHRDVKPSNFLFNTISKQYSLVDFGLAHEAPVKLFKVNINRPPIVMDLPMHKTHLGEKRKDFTMAKLKISALSVPESSSMEQHTENARAAKEEGLNKRSPTTFPAKVLEKSQERRVVLSPSKASVISPNKKCVTLPDQAKRLHEEAGPKKKVIGSINHLPLPKSRKHRPGTLSLCQCFGRPVICSICLARAHQSAPRAGTPGFRAPEVLMKHPHQTTGEDPSSIIDDKKSCDMPTSDKSARSKAPLYPPSELPRPWNGEPRHEVPQQWPEIPDAAIDLLKRLLDPNPRTRITAKDALQHSFFSCSFN</sequence>
<dbReference type="Gene3D" id="3.30.200.20">
    <property type="entry name" value="Phosphorylase Kinase, domain 1"/>
    <property type="match status" value="1"/>
</dbReference>
<evidence type="ECO:0000256" key="3">
    <source>
        <dbReference type="ARBA" id="ARBA00022679"/>
    </source>
</evidence>
<dbReference type="PROSITE" id="PS00108">
    <property type="entry name" value="PROTEIN_KINASE_ST"/>
    <property type="match status" value="1"/>
</dbReference>
<organism evidence="10 11">
    <name type="scientific">Pomacea canaliculata</name>
    <name type="common">Golden apple snail</name>
    <dbReference type="NCBI Taxonomy" id="400727"/>
    <lineage>
        <taxon>Eukaryota</taxon>
        <taxon>Metazoa</taxon>
        <taxon>Spiralia</taxon>
        <taxon>Lophotrochozoa</taxon>
        <taxon>Mollusca</taxon>
        <taxon>Gastropoda</taxon>
        <taxon>Caenogastropoda</taxon>
        <taxon>Architaenioglossa</taxon>
        <taxon>Ampullarioidea</taxon>
        <taxon>Ampullariidae</taxon>
        <taxon>Pomacea</taxon>
    </lineage>
</organism>
<dbReference type="InterPro" id="IPR017441">
    <property type="entry name" value="Protein_kinase_ATP_BS"/>
</dbReference>
<reference evidence="10 11" key="1">
    <citation type="submission" date="2018-04" db="EMBL/GenBank/DDBJ databases">
        <title>The genome of golden apple snail Pomacea canaliculata provides insight into stress tolerance and invasive adaptation.</title>
        <authorList>
            <person name="Liu C."/>
            <person name="Liu B."/>
            <person name="Ren Y."/>
            <person name="Zhang Y."/>
            <person name="Wang H."/>
            <person name="Li S."/>
            <person name="Jiang F."/>
            <person name="Yin L."/>
            <person name="Zhang G."/>
            <person name="Qian W."/>
            <person name="Fan W."/>
        </authorList>
    </citation>
    <scope>NUCLEOTIDE SEQUENCE [LARGE SCALE GENOMIC DNA]</scope>
    <source>
        <strain evidence="10">SZHN2017</strain>
        <tissue evidence="10">Muscle</tissue>
    </source>
</reference>
<dbReference type="GO" id="GO:0005634">
    <property type="term" value="C:nucleus"/>
    <property type="evidence" value="ECO:0007669"/>
    <property type="project" value="TreeGrafter"/>
</dbReference>
<dbReference type="GO" id="GO:0044773">
    <property type="term" value="P:mitotic DNA damage checkpoint signaling"/>
    <property type="evidence" value="ECO:0007669"/>
    <property type="project" value="TreeGrafter"/>
</dbReference>
<feature type="domain" description="Protein kinase" evidence="9">
    <location>
        <begin position="119"/>
        <end position="536"/>
    </location>
</feature>
<dbReference type="Pfam" id="PF00069">
    <property type="entry name" value="Pkinase"/>
    <property type="match status" value="1"/>
</dbReference>
<evidence type="ECO:0000256" key="1">
    <source>
        <dbReference type="ARBA" id="ARBA00012513"/>
    </source>
</evidence>